<evidence type="ECO:0000256" key="8">
    <source>
        <dbReference type="ARBA" id="ARBA00022989"/>
    </source>
</evidence>
<dbReference type="GO" id="GO:0005886">
    <property type="term" value="C:plasma membrane"/>
    <property type="evidence" value="ECO:0007669"/>
    <property type="project" value="UniProtKB-SubCell"/>
</dbReference>
<comment type="subcellular location">
    <subcellularLocation>
        <location evidence="1 10">Cell inner membrane</location>
    </subcellularLocation>
</comment>
<evidence type="ECO:0000256" key="6">
    <source>
        <dbReference type="ARBA" id="ARBA00022692"/>
    </source>
</evidence>
<evidence type="ECO:0000256" key="7">
    <source>
        <dbReference type="ARBA" id="ARBA00022927"/>
    </source>
</evidence>
<evidence type="ECO:0000259" key="11">
    <source>
        <dbReference type="Pfam" id="PF03934"/>
    </source>
</evidence>
<feature type="domain" description="T2SS protein K second SAM-like" evidence="11">
    <location>
        <begin position="224"/>
        <end position="288"/>
    </location>
</feature>
<dbReference type="NCBIfam" id="NF037980">
    <property type="entry name" value="T2SS_GspK"/>
    <property type="match status" value="1"/>
</dbReference>
<dbReference type="InterPro" id="IPR049179">
    <property type="entry name" value="T2SSK_SAM-like_2nd"/>
</dbReference>
<protein>
    <recommendedName>
        <fullName evidence="10">Type II secretion system protein K</fullName>
    </recommendedName>
</protein>
<evidence type="ECO:0000313" key="13">
    <source>
        <dbReference type="EMBL" id="KXI28277.1"/>
    </source>
</evidence>
<keyword evidence="8" id="KW-1133">Transmembrane helix</keyword>
<keyword evidence="4 10" id="KW-1003">Cell membrane</keyword>
<evidence type="ECO:0000256" key="4">
    <source>
        <dbReference type="ARBA" id="ARBA00022475"/>
    </source>
</evidence>
<evidence type="ECO:0000256" key="3">
    <source>
        <dbReference type="ARBA" id="ARBA00022448"/>
    </source>
</evidence>
<dbReference type="PANTHER" id="PTHR38831:SF1">
    <property type="entry name" value="TYPE II SECRETION SYSTEM PROTEIN K-RELATED"/>
    <property type="match status" value="1"/>
</dbReference>
<dbReference type="Pfam" id="PF03934">
    <property type="entry name" value="T2SSK"/>
    <property type="match status" value="1"/>
</dbReference>
<dbReference type="PANTHER" id="PTHR38831">
    <property type="entry name" value="TYPE II SECRETION SYSTEM PROTEIN K"/>
    <property type="match status" value="1"/>
</dbReference>
<evidence type="ECO:0000256" key="10">
    <source>
        <dbReference type="PIRNR" id="PIRNR002786"/>
    </source>
</evidence>
<evidence type="ECO:0000256" key="5">
    <source>
        <dbReference type="ARBA" id="ARBA00022519"/>
    </source>
</evidence>
<keyword evidence="3 10" id="KW-0813">Transport</keyword>
<dbReference type="InterPro" id="IPR049031">
    <property type="entry name" value="T2SSK_SAM-like_1st"/>
</dbReference>
<keyword evidence="9 10" id="KW-0472">Membrane</keyword>
<feature type="domain" description="T2SS protein K first SAM-like" evidence="12">
    <location>
        <begin position="103"/>
        <end position="217"/>
    </location>
</feature>
<evidence type="ECO:0000259" key="12">
    <source>
        <dbReference type="Pfam" id="PF21687"/>
    </source>
</evidence>
<dbReference type="EMBL" id="LSNE01000007">
    <property type="protein sequence ID" value="KXI28277.1"/>
    <property type="molecule type" value="Genomic_DNA"/>
</dbReference>
<dbReference type="InterPro" id="IPR038072">
    <property type="entry name" value="GspK_central_sf"/>
</dbReference>
<dbReference type="PIRSF" id="PIRSF002786">
    <property type="entry name" value="XcpX"/>
    <property type="match status" value="1"/>
</dbReference>
<organism evidence="13 14">
    <name type="scientific">Paraglaciecola hydrolytica</name>
    <dbReference type="NCBI Taxonomy" id="1799789"/>
    <lineage>
        <taxon>Bacteria</taxon>
        <taxon>Pseudomonadati</taxon>
        <taxon>Pseudomonadota</taxon>
        <taxon>Gammaproteobacteria</taxon>
        <taxon>Alteromonadales</taxon>
        <taxon>Alteromonadaceae</taxon>
        <taxon>Paraglaciecola</taxon>
    </lineage>
</organism>
<accession>A0A135ZZA1</accession>
<comment type="similarity">
    <text evidence="2 10">Belongs to the GSP K family.</text>
</comment>
<dbReference type="GO" id="GO:0009306">
    <property type="term" value="P:protein secretion"/>
    <property type="evidence" value="ECO:0007669"/>
    <property type="project" value="InterPro"/>
</dbReference>
<keyword evidence="7" id="KW-0653">Protein transport</keyword>
<dbReference type="AlphaFoldDB" id="A0A135ZZA1"/>
<keyword evidence="6" id="KW-0812">Transmembrane</keyword>
<evidence type="ECO:0000256" key="1">
    <source>
        <dbReference type="ARBA" id="ARBA00004533"/>
    </source>
</evidence>
<sequence length="328" mass="35837">MNSPSNQRGVALIIVLLIVAIVSVLATEMGGRLQLQVKRAANIKDNNQAYWYAIGAEQFAGKSINSLVAASAGVIHLNQPWSEEFVFPIEGGGIQAQLLDMQACFNLNALKDTTATVGGSRSPELTARLAAFQRLLTNAGLNIAPFTAETMTDSLADWFDADDNMSPQGAEDSEYEGRQFPYLAANNFMADKSELRLINGVELQWLKPVMDWLCVLPSTNQFVLNVNTVSEKNSAVLAAMADISLSDAADVISSRPQDGFKSTADFFVAPQIQAKNLTTAQQAWFDVKTDYFMLQSKTRYNNATFSMSSLFKVDNNNAKVVSRQFGGF</sequence>
<dbReference type="InterPro" id="IPR045584">
    <property type="entry name" value="Pilin-like"/>
</dbReference>
<dbReference type="SUPFAM" id="SSF54523">
    <property type="entry name" value="Pili subunits"/>
    <property type="match status" value="1"/>
</dbReference>
<proteinExistence type="inferred from homology"/>
<keyword evidence="14" id="KW-1185">Reference proteome</keyword>
<dbReference type="Gene3D" id="3.30.1300.30">
    <property type="entry name" value="GSPII I/J protein-like"/>
    <property type="match status" value="1"/>
</dbReference>
<evidence type="ECO:0000313" key="14">
    <source>
        <dbReference type="Proteomes" id="UP000070299"/>
    </source>
</evidence>
<dbReference type="SUPFAM" id="SSF158544">
    <property type="entry name" value="GspK insert domain-like"/>
    <property type="match status" value="2"/>
</dbReference>
<dbReference type="RefSeq" id="WP_068378414.1">
    <property type="nucleotide sequence ID" value="NZ_LSNE01000007.1"/>
</dbReference>
<dbReference type="Gene3D" id="1.10.40.60">
    <property type="entry name" value="EpsJ-like"/>
    <property type="match status" value="2"/>
</dbReference>
<dbReference type="STRING" id="1799789.AX660_18060"/>
<keyword evidence="5 10" id="KW-0997">Cell inner membrane</keyword>
<evidence type="ECO:0000256" key="2">
    <source>
        <dbReference type="ARBA" id="ARBA00007246"/>
    </source>
</evidence>
<gene>
    <name evidence="13" type="ORF">AX660_18060</name>
</gene>
<dbReference type="Proteomes" id="UP000070299">
    <property type="component" value="Unassembled WGS sequence"/>
</dbReference>
<reference evidence="14" key="1">
    <citation type="submission" date="2016-02" db="EMBL/GenBank/DDBJ databases">
        <authorList>
            <person name="Schultz-Johansen M."/>
            <person name="Glaring M.A."/>
            <person name="Bech P.K."/>
            <person name="Stougaard P."/>
        </authorList>
    </citation>
    <scope>NUCLEOTIDE SEQUENCE [LARGE SCALE GENOMIC DNA]</scope>
    <source>
        <strain evidence="14">S66</strain>
    </source>
</reference>
<evidence type="ECO:0000256" key="9">
    <source>
        <dbReference type="ARBA" id="ARBA00023136"/>
    </source>
</evidence>
<dbReference type="OrthoDB" id="9788973at2"/>
<comment type="caution">
    <text evidence="13">The sequence shown here is derived from an EMBL/GenBank/DDBJ whole genome shotgun (WGS) entry which is preliminary data.</text>
</comment>
<dbReference type="Pfam" id="PF21687">
    <property type="entry name" value="T2SSK_1st"/>
    <property type="match status" value="1"/>
</dbReference>
<name>A0A135ZZA1_9ALTE</name>
<dbReference type="InterPro" id="IPR005628">
    <property type="entry name" value="GspK"/>
</dbReference>